<name>A0A9N9B5C5_9GLOM</name>
<dbReference type="PROSITE" id="PS50011">
    <property type="entry name" value="PROTEIN_KINASE_DOM"/>
    <property type="match status" value="1"/>
</dbReference>
<reference evidence="3" key="1">
    <citation type="submission" date="2021-06" db="EMBL/GenBank/DDBJ databases">
        <authorList>
            <person name="Kallberg Y."/>
            <person name="Tangrot J."/>
            <person name="Rosling A."/>
        </authorList>
    </citation>
    <scope>NUCLEOTIDE SEQUENCE</scope>
    <source>
        <strain evidence="3">IN212</strain>
    </source>
</reference>
<protein>
    <submittedName>
        <fullName evidence="3">10978_t:CDS:1</fullName>
    </submittedName>
</protein>
<organism evidence="3 4">
    <name type="scientific">Racocetra fulgida</name>
    <dbReference type="NCBI Taxonomy" id="60492"/>
    <lineage>
        <taxon>Eukaryota</taxon>
        <taxon>Fungi</taxon>
        <taxon>Fungi incertae sedis</taxon>
        <taxon>Mucoromycota</taxon>
        <taxon>Glomeromycotina</taxon>
        <taxon>Glomeromycetes</taxon>
        <taxon>Diversisporales</taxon>
        <taxon>Gigasporaceae</taxon>
        <taxon>Racocetra</taxon>
    </lineage>
</organism>
<evidence type="ECO:0000313" key="4">
    <source>
        <dbReference type="Proteomes" id="UP000789396"/>
    </source>
</evidence>
<dbReference type="GO" id="GO:0005524">
    <property type="term" value="F:ATP binding"/>
    <property type="evidence" value="ECO:0007669"/>
    <property type="project" value="InterPro"/>
</dbReference>
<proteinExistence type="predicted"/>
<comment type="caution">
    <text evidence="3">The sequence shown here is derived from an EMBL/GenBank/DDBJ whole genome shotgun (WGS) entry which is preliminary data.</text>
</comment>
<dbReference type="Gene3D" id="1.10.510.10">
    <property type="entry name" value="Transferase(Phosphotransferase) domain 1"/>
    <property type="match status" value="1"/>
</dbReference>
<dbReference type="SUPFAM" id="SSF56112">
    <property type="entry name" value="Protein kinase-like (PK-like)"/>
    <property type="match status" value="1"/>
</dbReference>
<dbReference type="Pfam" id="PF07714">
    <property type="entry name" value="PK_Tyr_Ser-Thr"/>
    <property type="match status" value="1"/>
</dbReference>
<dbReference type="GO" id="GO:0004672">
    <property type="term" value="F:protein kinase activity"/>
    <property type="evidence" value="ECO:0007669"/>
    <property type="project" value="InterPro"/>
</dbReference>
<dbReference type="PANTHER" id="PTHR45756:SF1">
    <property type="entry name" value="PROTEIN KINASE DOMAIN CONTAINING PROTEIN"/>
    <property type="match status" value="1"/>
</dbReference>
<evidence type="ECO:0000256" key="1">
    <source>
        <dbReference type="SAM" id="Coils"/>
    </source>
</evidence>
<evidence type="ECO:0000313" key="3">
    <source>
        <dbReference type="EMBL" id="CAG8552054.1"/>
    </source>
</evidence>
<dbReference type="InterPro" id="IPR011009">
    <property type="entry name" value="Kinase-like_dom_sf"/>
</dbReference>
<evidence type="ECO:0000259" key="2">
    <source>
        <dbReference type="PROSITE" id="PS50011"/>
    </source>
</evidence>
<dbReference type="EMBL" id="CAJVPZ010004814">
    <property type="protein sequence ID" value="CAG8552054.1"/>
    <property type="molecule type" value="Genomic_DNA"/>
</dbReference>
<dbReference type="AlphaFoldDB" id="A0A9N9B5C5"/>
<dbReference type="InterPro" id="IPR000719">
    <property type="entry name" value="Prot_kinase_dom"/>
</dbReference>
<feature type="domain" description="Protein kinase" evidence="2">
    <location>
        <begin position="92"/>
        <end position="377"/>
    </location>
</feature>
<dbReference type="InterPro" id="IPR053215">
    <property type="entry name" value="TKL_Ser/Thr_kinase"/>
</dbReference>
<feature type="coiled-coil region" evidence="1">
    <location>
        <begin position="483"/>
        <end position="510"/>
    </location>
</feature>
<feature type="non-terminal residue" evidence="3">
    <location>
        <position position="523"/>
    </location>
</feature>
<gene>
    <name evidence="3" type="ORF">RFULGI_LOCUS4691</name>
</gene>
<keyword evidence="1" id="KW-0175">Coiled coil</keyword>
<dbReference type="InterPro" id="IPR001245">
    <property type="entry name" value="Ser-Thr/Tyr_kinase_cat_dom"/>
</dbReference>
<dbReference type="OrthoDB" id="10261027at2759"/>
<dbReference type="Proteomes" id="UP000789396">
    <property type="component" value="Unassembled WGS sequence"/>
</dbReference>
<sequence length="523" mass="60894">IRQNNGSDCGVAVIAIIRRIREKYSKSMEKIELEKFDFDKGFDKDSCKKWLDIGLKTRDYDCAYWLKIIKKQKELIEKFLSSEKLREQFKQYGLCFECHQPNTGTKRRYESRHAFNLHLVPENAVNEMNVALKILNNSQDVTTDFLREVTSHKLFDNMSLSKFNSLYITKCHGISQDPATENYIIVIDYMRDSNLREFLRENYRELKFVDKLNQFFYIVSGLEYIHEQNLVHRDFHPGNILSSSNGINSPSYAKCYITDLGLSRPANENNKGKIYGVLPYVAPEALQGQSYSQASDIYSSGMIAYEIFSGCPPYSDLSYNHLLALRIYADPSKRPTAKKRENIELSKLLSKLYQQLKGEPRQINAEEKLREIKHELFLEFCKKHYKHNKYASLEWEVQKAFSELLYPSISKQLLHSQSVYTSRLLDFPSLPQPQNNPSKEWQTSTLLELRIKGIEEEITVLKVPLKDDKEGELVNNFVKARKKMIKDKNNKKAKKEAGELEEQLEAKGLATEDIEKLIKHCEE</sequence>
<keyword evidence="4" id="KW-1185">Reference proteome</keyword>
<accession>A0A9N9B5C5</accession>
<dbReference type="PANTHER" id="PTHR45756">
    <property type="entry name" value="PALMITOYLTRANSFERASE"/>
    <property type="match status" value="1"/>
</dbReference>